<dbReference type="AlphaFoldDB" id="B1WP53"/>
<protein>
    <submittedName>
        <fullName evidence="3">Uncharacterized protein</fullName>
    </submittedName>
</protein>
<keyword evidence="2" id="KW-0472">Membrane</keyword>
<keyword evidence="2" id="KW-0812">Transmembrane</keyword>
<dbReference type="EMBL" id="CP000806">
    <property type="protein sequence ID" value="ACB53232.1"/>
    <property type="molecule type" value="Genomic_DNA"/>
</dbReference>
<proteinExistence type="predicted"/>
<dbReference type="eggNOG" id="COG0457">
    <property type="taxonomic scope" value="Bacteria"/>
</dbReference>
<name>B1WP53_CROS5</name>
<feature type="coiled-coil region" evidence="1">
    <location>
        <begin position="141"/>
        <end position="175"/>
    </location>
</feature>
<keyword evidence="1" id="KW-0175">Coiled coil</keyword>
<dbReference type="Proteomes" id="UP000001203">
    <property type="component" value="Chromosome circular"/>
</dbReference>
<gene>
    <name evidence="3" type="ordered locus">cce_3884</name>
</gene>
<feature type="transmembrane region" description="Helical" evidence="2">
    <location>
        <begin position="6"/>
        <end position="27"/>
    </location>
</feature>
<dbReference type="OrthoDB" id="569590at2"/>
<dbReference type="STRING" id="43989.cce_3884"/>
<sequence length="374" mass="42705">MKLKLIAWSLGITTVTAAGLVGLISLVNLPYPMIRRPVSKVAPLLLLPSYIEMDHHYREAIAHVEQADQLIHHVSSFDDIKLGEEKVKLAQKNLDKLPVWFIGYEPKRYCEMFSCSWQFTIDEFEAARKTIGRMEAIIFQQKNAFNTYQQAETNLQQAKQNYQQATQAKEKQTIITSWQQSLDELQQLPPQTFAASLVSSKLESYQRDFQAVTGSMTENQQTDTMITVAKNFSLSATNLCKNPPHSVDKWEECQQLWQKAISRLETISQEDLGYLETQALLAEYEMNSSIVKLRSKSEKESGEALEMAKNEIQNLQEQFANGVEENQRQLFISKMQGNIEQLKKVETGTTVYNEAQELLLLAKAKVKEATELIK</sequence>
<evidence type="ECO:0000256" key="1">
    <source>
        <dbReference type="SAM" id="Coils"/>
    </source>
</evidence>
<accession>B1WP53</accession>
<dbReference type="HOGENOM" id="CLU_050199_0_0_3"/>
<evidence type="ECO:0000313" key="4">
    <source>
        <dbReference type="Proteomes" id="UP000001203"/>
    </source>
</evidence>
<keyword evidence="4" id="KW-1185">Reference proteome</keyword>
<organism evidence="3 4">
    <name type="scientific">Crocosphaera subtropica (strain ATCC 51142 / BH68)</name>
    <name type="common">Cyanothece sp. (strain ATCC 51142)</name>
    <dbReference type="NCBI Taxonomy" id="43989"/>
    <lineage>
        <taxon>Bacteria</taxon>
        <taxon>Bacillati</taxon>
        <taxon>Cyanobacteriota</taxon>
        <taxon>Cyanophyceae</taxon>
        <taxon>Oscillatoriophycideae</taxon>
        <taxon>Chroococcales</taxon>
        <taxon>Aphanothecaceae</taxon>
        <taxon>Crocosphaera</taxon>
        <taxon>Crocosphaera subtropica</taxon>
    </lineage>
</organism>
<dbReference type="RefSeq" id="WP_009547279.1">
    <property type="nucleotide sequence ID" value="NC_010546.1"/>
</dbReference>
<evidence type="ECO:0000313" key="3">
    <source>
        <dbReference type="EMBL" id="ACB53232.1"/>
    </source>
</evidence>
<keyword evidence="2" id="KW-1133">Transmembrane helix</keyword>
<dbReference type="KEGG" id="cyt:cce_3884"/>
<reference evidence="3 4" key="1">
    <citation type="journal article" date="2008" name="Proc. Natl. Acad. Sci. U.S.A.">
        <title>The genome of Cyanothece 51142, a unicellular diazotrophic cyanobacterium important in the marine nitrogen cycle.</title>
        <authorList>
            <person name="Welsh E.A."/>
            <person name="Liberton M."/>
            <person name="Stoeckel J."/>
            <person name="Loh T."/>
            <person name="Elvitigala T."/>
            <person name="Wang C."/>
            <person name="Wollam A."/>
            <person name="Fulton R.S."/>
            <person name="Clifton S.W."/>
            <person name="Jacobs J.M."/>
            <person name="Aurora R."/>
            <person name="Ghosh B.K."/>
            <person name="Sherman L.A."/>
            <person name="Smith R.D."/>
            <person name="Wilson R.K."/>
            <person name="Pakrasi H.B."/>
        </authorList>
    </citation>
    <scope>NUCLEOTIDE SEQUENCE [LARGE SCALE GENOMIC DNA]</scope>
    <source>
        <strain evidence="4">ATCC 51142 / BH68</strain>
    </source>
</reference>
<feature type="coiled-coil region" evidence="1">
    <location>
        <begin position="298"/>
        <end position="325"/>
    </location>
</feature>
<evidence type="ECO:0000256" key="2">
    <source>
        <dbReference type="SAM" id="Phobius"/>
    </source>
</evidence>